<name>A0A2T5IGE0_9PROT</name>
<comment type="caution">
    <text evidence="1">The sequence shown here is derived from an EMBL/GenBank/DDBJ whole genome shotgun (WGS) entry which is preliminary data.</text>
</comment>
<dbReference type="EMBL" id="QAOK01000003">
    <property type="protein sequence ID" value="PTQ82859.1"/>
    <property type="molecule type" value="Genomic_DNA"/>
</dbReference>
<protein>
    <submittedName>
        <fullName evidence="1">Uncharacterized protein DUF3562</fullName>
    </submittedName>
</protein>
<reference evidence="1 2" key="1">
    <citation type="submission" date="2018-04" db="EMBL/GenBank/DDBJ databases">
        <title>Active sludge and wastewater microbial communities from Klosterneuburg, Austria.</title>
        <authorList>
            <person name="Wagner M."/>
        </authorList>
    </citation>
    <scope>NUCLEOTIDE SEQUENCE [LARGE SCALE GENOMIC DNA]</scope>
    <source>
        <strain evidence="1 2">Nl12</strain>
    </source>
</reference>
<organism evidence="1 2">
    <name type="scientific">Nitrosospira multiformis</name>
    <dbReference type="NCBI Taxonomy" id="1231"/>
    <lineage>
        <taxon>Bacteria</taxon>
        <taxon>Pseudomonadati</taxon>
        <taxon>Pseudomonadota</taxon>
        <taxon>Betaproteobacteria</taxon>
        <taxon>Nitrosomonadales</taxon>
        <taxon>Nitrosomonadaceae</taxon>
        <taxon>Nitrosospira</taxon>
    </lineage>
</organism>
<accession>A0A2T5IGE0</accession>
<sequence length="96" mass="10929">MARKSAFEHPGFRVTREPMMKEDFIATTDRLPLASEDLYAIDQLAQKTGQPAEKVKRIYAVVLARLRSGARIQNFLTLLTSKKVRDILRETGKPRA</sequence>
<dbReference type="InterPro" id="IPR021945">
    <property type="entry name" value="DUF3562"/>
</dbReference>
<evidence type="ECO:0000313" key="2">
    <source>
        <dbReference type="Proteomes" id="UP000244152"/>
    </source>
</evidence>
<dbReference type="AlphaFoldDB" id="A0A2T5IGE0"/>
<evidence type="ECO:0000313" key="1">
    <source>
        <dbReference type="EMBL" id="PTQ82859.1"/>
    </source>
</evidence>
<dbReference type="Proteomes" id="UP000244152">
    <property type="component" value="Unassembled WGS sequence"/>
</dbReference>
<dbReference type="Pfam" id="PF12085">
    <property type="entry name" value="DUF3562"/>
    <property type="match status" value="1"/>
</dbReference>
<proteinExistence type="predicted"/>
<gene>
    <name evidence="1" type="ORF">C8R21_103139</name>
</gene>